<dbReference type="OrthoDB" id="10018191at2759"/>
<dbReference type="AlphaFoldDB" id="A0A1S3MAZ7"/>
<evidence type="ECO:0000256" key="1">
    <source>
        <dbReference type="SAM" id="MobiDB-lite"/>
    </source>
</evidence>
<reference evidence="3" key="1">
    <citation type="submission" date="2025-08" db="UniProtKB">
        <authorList>
            <consortium name="RefSeq"/>
        </authorList>
    </citation>
    <scope>IDENTIFICATION</scope>
</reference>
<organism evidence="2 3">
    <name type="scientific">Salmo salar</name>
    <name type="common">Atlantic salmon</name>
    <dbReference type="NCBI Taxonomy" id="8030"/>
    <lineage>
        <taxon>Eukaryota</taxon>
        <taxon>Metazoa</taxon>
        <taxon>Chordata</taxon>
        <taxon>Craniata</taxon>
        <taxon>Vertebrata</taxon>
        <taxon>Euteleostomi</taxon>
        <taxon>Actinopterygii</taxon>
        <taxon>Neopterygii</taxon>
        <taxon>Teleostei</taxon>
        <taxon>Protacanthopterygii</taxon>
        <taxon>Salmoniformes</taxon>
        <taxon>Salmonidae</taxon>
        <taxon>Salmoninae</taxon>
        <taxon>Salmo</taxon>
    </lineage>
</organism>
<dbReference type="RefSeq" id="XP_014000347.1">
    <property type="nucleotide sequence ID" value="XM_014144872.2"/>
</dbReference>
<feature type="region of interest" description="Disordered" evidence="1">
    <location>
        <begin position="1"/>
        <end position="22"/>
    </location>
</feature>
<name>A0A1S3MAZ7_SALSA</name>
<accession>A0A1S3MAZ7</accession>
<protein>
    <submittedName>
        <fullName evidence="3">Uncharacterized protein</fullName>
    </submittedName>
</protein>
<dbReference type="Proteomes" id="UP001652741">
    <property type="component" value="Chromosome ssa01"/>
</dbReference>
<evidence type="ECO:0000313" key="2">
    <source>
        <dbReference type="Proteomes" id="UP001652741"/>
    </source>
</evidence>
<sequence>MDCEDSASLSLPYQPDPEPTVTLGPDCNSGAQCTLPPLALLLEDCINLLGPNAESMKLEEDCEDSPSLSLPHQPDPNSPLKRVTVLLKDCRKSLSPGCNSGAQRILLPLKSVRVQLEDCRKKLGPNAQSIQVEVVDSRGSTHPGN</sequence>
<dbReference type="GeneID" id="106571589"/>
<dbReference type="KEGG" id="sasa:106571589"/>
<feature type="region of interest" description="Disordered" evidence="1">
    <location>
        <begin position="57"/>
        <end position="80"/>
    </location>
</feature>
<evidence type="ECO:0000313" key="3">
    <source>
        <dbReference type="RefSeq" id="XP_014000347.1"/>
    </source>
</evidence>
<proteinExistence type="predicted"/>
<gene>
    <name evidence="3" type="primary">LOC106571589</name>
</gene>
<keyword evidence="2" id="KW-1185">Reference proteome</keyword>